<name>A0A922MK74_SPOEX</name>
<dbReference type="Gene3D" id="3.40.50.1000">
    <property type="entry name" value="HAD superfamily/HAD-like"/>
    <property type="match status" value="1"/>
</dbReference>
<dbReference type="NCBIfam" id="TIGR01549">
    <property type="entry name" value="HAD-SF-IA-v1"/>
    <property type="match status" value="1"/>
</dbReference>
<dbReference type="InterPro" id="IPR023214">
    <property type="entry name" value="HAD_sf"/>
</dbReference>
<organism evidence="1 2">
    <name type="scientific">Spodoptera exigua</name>
    <name type="common">Beet armyworm</name>
    <name type="synonym">Noctua fulgens</name>
    <dbReference type="NCBI Taxonomy" id="7107"/>
    <lineage>
        <taxon>Eukaryota</taxon>
        <taxon>Metazoa</taxon>
        <taxon>Ecdysozoa</taxon>
        <taxon>Arthropoda</taxon>
        <taxon>Hexapoda</taxon>
        <taxon>Insecta</taxon>
        <taxon>Pterygota</taxon>
        <taxon>Neoptera</taxon>
        <taxon>Endopterygota</taxon>
        <taxon>Lepidoptera</taxon>
        <taxon>Glossata</taxon>
        <taxon>Ditrysia</taxon>
        <taxon>Noctuoidea</taxon>
        <taxon>Noctuidae</taxon>
        <taxon>Amphipyrinae</taxon>
        <taxon>Spodoptera</taxon>
    </lineage>
</organism>
<sequence>MSLRAIKLVTFDVTNTLLQFKVPAWQYYAKVAKDYGFNGPDDQIKTRFKKSFNHMWEKHPNFGKKGIEWEEWWTQVVSMTLKDHLPSGTDVATVAHELIEEFRTDRCWQSASGGEKLMHHFKNLGIQIGVISNFDPRLNDILNNVSLKKYFDFIVTSYEIGYSKPDERIFKCAIGKCRVPVTPPEALHIGDDIVKDYQGARAAGWHAVLINPDLDKGSEPLQHHVFKSLEELSNVIMEKKLKL</sequence>
<dbReference type="SFLD" id="SFLDS00003">
    <property type="entry name" value="Haloacid_Dehalogenase"/>
    <property type="match status" value="1"/>
</dbReference>
<dbReference type="Proteomes" id="UP000814243">
    <property type="component" value="Unassembled WGS sequence"/>
</dbReference>
<dbReference type="InterPro" id="IPR011949">
    <property type="entry name" value="HAD-SF_hydro_IA_REG-2-like"/>
</dbReference>
<dbReference type="EMBL" id="JACEFF010000402">
    <property type="protein sequence ID" value="KAH9638354.1"/>
    <property type="molecule type" value="Genomic_DNA"/>
</dbReference>
<gene>
    <name evidence="1" type="ORF">HF086_006534</name>
</gene>
<evidence type="ECO:0000313" key="1">
    <source>
        <dbReference type="EMBL" id="KAH9638354.1"/>
    </source>
</evidence>
<dbReference type="Pfam" id="PF00702">
    <property type="entry name" value="Hydrolase"/>
    <property type="match status" value="1"/>
</dbReference>
<comment type="caution">
    <text evidence="1">The sequence shown here is derived from an EMBL/GenBank/DDBJ whole genome shotgun (WGS) entry which is preliminary data.</text>
</comment>
<reference evidence="1" key="1">
    <citation type="journal article" date="2021" name="G3 (Bethesda)">
        <title>Genome and transcriptome analysis of the beet armyworm Spodoptera exigua reveals targets for pest control. .</title>
        <authorList>
            <person name="Simon S."/>
            <person name="Breeschoten T."/>
            <person name="Jansen H.J."/>
            <person name="Dirks R.P."/>
            <person name="Schranz M.E."/>
            <person name="Ros V.I.D."/>
        </authorList>
    </citation>
    <scope>NUCLEOTIDE SEQUENCE</scope>
    <source>
        <strain evidence="1">TB_SE_WUR_2020</strain>
    </source>
</reference>
<dbReference type="CDD" id="cd16415">
    <property type="entry name" value="HAD_dREG-2_like"/>
    <property type="match status" value="1"/>
</dbReference>
<protein>
    <submittedName>
        <fullName evidence="1">Uncharacterized protein</fullName>
    </submittedName>
</protein>
<dbReference type="PANTHER" id="PTHR46191">
    <property type="match status" value="1"/>
</dbReference>
<dbReference type="InterPro" id="IPR044924">
    <property type="entry name" value="HAD-SF_hydro_IA_REG-2-like_cap"/>
</dbReference>
<dbReference type="AlphaFoldDB" id="A0A922MK74"/>
<dbReference type="SUPFAM" id="SSF56784">
    <property type="entry name" value="HAD-like"/>
    <property type="match status" value="1"/>
</dbReference>
<dbReference type="GO" id="GO:0005634">
    <property type="term" value="C:nucleus"/>
    <property type="evidence" value="ECO:0007669"/>
    <property type="project" value="TreeGrafter"/>
</dbReference>
<dbReference type="InterPro" id="IPR036412">
    <property type="entry name" value="HAD-like_sf"/>
</dbReference>
<accession>A0A922MK74</accession>
<evidence type="ECO:0000313" key="2">
    <source>
        <dbReference type="Proteomes" id="UP000814243"/>
    </source>
</evidence>
<dbReference type="NCBIfam" id="TIGR02252">
    <property type="entry name" value="DREG-2"/>
    <property type="match status" value="1"/>
</dbReference>
<dbReference type="Gene3D" id="1.10.150.720">
    <property type="entry name" value="Haloacid dehalogenase-like hydrolase"/>
    <property type="match status" value="1"/>
</dbReference>
<proteinExistence type="predicted"/>
<dbReference type="InterPro" id="IPR006439">
    <property type="entry name" value="HAD-SF_hydro_IA"/>
</dbReference>
<dbReference type="InterPro" id="IPR051828">
    <property type="entry name" value="HAD-like_hydrolase_domain"/>
</dbReference>
<dbReference type="PANTHER" id="PTHR46191:SF2">
    <property type="entry name" value="HALOACID DEHALOGENASE-LIKE HYDROLASE DOMAIN-CONTAINING PROTEIN 3"/>
    <property type="match status" value="1"/>
</dbReference>
<dbReference type="PRINTS" id="PR00413">
    <property type="entry name" value="HADHALOGNASE"/>
</dbReference>
<dbReference type="SFLD" id="SFLDG01129">
    <property type="entry name" value="C1.5:_HAD__Beta-PGM__Phosphata"/>
    <property type="match status" value="1"/>
</dbReference>